<organism evidence="3 4">
    <name type="scientific">Guptibacillus hwajinpoensis</name>
    <dbReference type="NCBI Taxonomy" id="208199"/>
    <lineage>
        <taxon>Bacteria</taxon>
        <taxon>Bacillati</taxon>
        <taxon>Bacillota</taxon>
        <taxon>Bacilli</taxon>
        <taxon>Bacillales</taxon>
        <taxon>Guptibacillaceae</taxon>
        <taxon>Guptibacillus</taxon>
    </lineage>
</organism>
<protein>
    <recommendedName>
        <fullName evidence="2">GPI inositol-deacylase PGAP1-like alpha/beta domain-containing protein</fullName>
    </recommendedName>
</protein>
<dbReference type="GO" id="GO:0016788">
    <property type="term" value="F:hydrolase activity, acting on ester bonds"/>
    <property type="evidence" value="ECO:0007669"/>
    <property type="project" value="InterPro"/>
</dbReference>
<dbReference type="InterPro" id="IPR029058">
    <property type="entry name" value="AB_hydrolase_fold"/>
</dbReference>
<dbReference type="AlphaFoldDB" id="A0A845F2N6"/>
<dbReference type="InterPro" id="IPR012908">
    <property type="entry name" value="PGAP1-ab_dom-like"/>
</dbReference>
<dbReference type="RefSeq" id="WP_160920399.1">
    <property type="nucleotide sequence ID" value="NZ_WMEY01000005.1"/>
</dbReference>
<sequence length="503" mass="55643">MKKWLVSLLVLTFLLAPPFAQDAQAGIIGKGDATGTPGEWYIGDEPTSVKSGSLPLVFVHGLNSSSKTWIDQNDMDELTYSKNYQTAYIDLYPTKNMWDNGQLLASKLKEMNAYFGKKVILVTHSKGGVDAQAAIVHANAQQYVDKVITLSTPHKGSQLADLAHSSWAGWLAAIIGNRNDATYSLQTGYMSYFRSVTDSKPTISATPYYTFGGTSWGSFGGALYWGGLYLRPYGPNDGAVTVTSSRLPYGNEIRVGNWDHFSIRTGSATFNLFEPYLTQSVPAFAPLNSLNETTEPEEASVLIRGGEFNGTKVEKIQIEPNTKSIAIDWMSQNKDSVITLQGPDQKTYTVTNTTQDTGMFEGAFHHQMKVNTPTAGTWKLKVKQPRKESYLMQVAYESELNEDLQIEMSNAKEVKLQVNSAKIDQKSIEGSIVIQYSQNGKNKQKKVSQEEFNSLKSFPMKHAGEGVYHIMLDVNGKTTKGASFERTILHTVYMDANGKVYQP</sequence>
<name>A0A845F2N6_9BACL</name>
<comment type="caution">
    <text evidence="3">The sequence shown here is derived from an EMBL/GenBank/DDBJ whole genome shotgun (WGS) entry which is preliminary data.</text>
</comment>
<keyword evidence="1" id="KW-0732">Signal</keyword>
<evidence type="ECO:0000256" key="1">
    <source>
        <dbReference type="SAM" id="SignalP"/>
    </source>
</evidence>
<evidence type="ECO:0000313" key="3">
    <source>
        <dbReference type="EMBL" id="MYL65018.1"/>
    </source>
</evidence>
<dbReference type="PANTHER" id="PTHR37946">
    <property type="entry name" value="SLL1969 PROTEIN"/>
    <property type="match status" value="1"/>
</dbReference>
<dbReference type="PANTHER" id="PTHR37946:SF1">
    <property type="entry name" value="SLL1969 PROTEIN"/>
    <property type="match status" value="1"/>
</dbReference>
<dbReference type="EMBL" id="WMEY01000005">
    <property type="protein sequence ID" value="MYL65018.1"/>
    <property type="molecule type" value="Genomic_DNA"/>
</dbReference>
<feature type="signal peptide" evidence="1">
    <location>
        <begin position="1"/>
        <end position="22"/>
    </location>
</feature>
<accession>A0A845F2N6</accession>
<feature type="chain" id="PRO_5038415709" description="GPI inositol-deacylase PGAP1-like alpha/beta domain-containing protein" evidence="1">
    <location>
        <begin position="23"/>
        <end position="503"/>
    </location>
</feature>
<gene>
    <name evidence="3" type="ORF">GLW07_16795</name>
</gene>
<evidence type="ECO:0000259" key="2">
    <source>
        <dbReference type="Pfam" id="PF07819"/>
    </source>
</evidence>
<proteinExistence type="predicted"/>
<dbReference type="SUPFAM" id="SSF53474">
    <property type="entry name" value="alpha/beta-Hydrolases"/>
    <property type="match status" value="1"/>
</dbReference>
<dbReference type="Proteomes" id="UP000447833">
    <property type="component" value="Unassembled WGS sequence"/>
</dbReference>
<feature type="domain" description="GPI inositol-deacylase PGAP1-like alpha/beta" evidence="2">
    <location>
        <begin position="116"/>
        <end position="159"/>
    </location>
</feature>
<dbReference type="Gene3D" id="3.40.50.1820">
    <property type="entry name" value="alpha/beta hydrolase"/>
    <property type="match status" value="1"/>
</dbReference>
<dbReference type="Pfam" id="PF07819">
    <property type="entry name" value="PGAP1"/>
    <property type="match status" value="1"/>
</dbReference>
<reference evidence="3 4" key="1">
    <citation type="submission" date="2019-11" db="EMBL/GenBank/DDBJ databases">
        <title>Genome sequences of 17 halophilic strains isolated from different environments.</title>
        <authorList>
            <person name="Furrow R.E."/>
        </authorList>
    </citation>
    <scope>NUCLEOTIDE SEQUENCE [LARGE SCALE GENOMIC DNA]</scope>
    <source>
        <strain evidence="3 4">22506_14_FS</strain>
    </source>
</reference>
<evidence type="ECO:0000313" key="4">
    <source>
        <dbReference type="Proteomes" id="UP000447833"/>
    </source>
</evidence>